<evidence type="ECO:0000256" key="1">
    <source>
        <dbReference type="SAM" id="SignalP"/>
    </source>
</evidence>
<reference evidence="2" key="1">
    <citation type="journal article" date="2023" name="Environ. Microbiol.">
        <title>The 2-methylpropene degradation pathway in Mycobacteriaceae family strains.</title>
        <authorList>
            <person name="Helbich S."/>
            <person name="Barrantes I."/>
            <person name="Dos Anjos Borges L.G."/>
            <person name="Pieper D.H."/>
            <person name="Vainshtein Y."/>
            <person name="Sohn K."/>
            <person name="Engesser K.H."/>
        </authorList>
    </citation>
    <scope>NUCLEOTIDE SEQUENCE</scope>
    <source>
        <strain evidence="2">IBE100</strain>
    </source>
</reference>
<dbReference type="RefSeq" id="WP_278219391.1">
    <property type="nucleotide sequence ID" value="NZ_JAKZMO010000001.1"/>
</dbReference>
<sequence length="77" mass="7745">MLTIILAVATTFAPVPLAQASGCDSNYEGVCVPAGVSDVDFAGGSGNGPEYVAGPVYVVGSDIYELDRDGDGTACEK</sequence>
<protein>
    <submittedName>
        <fullName evidence="2">Excalibur calcium-binding domain-containing protein</fullName>
    </submittedName>
</protein>
<feature type="chain" id="PRO_5047295329" evidence="1">
    <location>
        <begin position="21"/>
        <end position="77"/>
    </location>
</feature>
<feature type="signal peptide" evidence="1">
    <location>
        <begin position="1"/>
        <end position="20"/>
    </location>
</feature>
<keyword evidence="1" id="KW-0732">Signal</keyword>
<evidence type="ECO:0000313" key="3">
    <source>
        <dbReference type="Proteomes" id="UP001154266"/>
    </source>
</evidence>
<dbReference type="Proteomes" id="UP001154266">
    <property type="component" value="Unassembled WGS sequence"/>
</dbReference>
<keyword evidence="3" id="KW-1185">Reference proteome</keyword>
<evidence type="ECO:0000313" key="2">
    <source>
        <dbReference type="EMBL" id="MDG5481305.1"/>
    </source>
</evidence>
<proteinExistence type="predicted"/>
<accession>A0ABT6GJ44</accession>
<comment type="caution">
    <text evidence="2">The sequence shown here is derived from an EMBL/GenBank/DDBJ whole genome shotgun (WGS) entry which is preliminary data.</text>
</comment>
<organism evidence="2 3">
    <name type="scientific">Mycolicibacterium gadium</name>
    <name type="common">Mycobacterium gadium</name>
    <dbReference type="NCBI Taxonomy" id="1794"/>
    <lineage>
        <taxon>Bacteria</taxon>
        <taxon>Bacillati</taxon>
        <taxon>Actinomycetota</taxon>
        <taxon>Actinomycetes</taxon>
        <taxon>Mycobacteriales</taxon>
        <taxon>Mycobacteriaceae</taxon>
        <taxon>Mycolicibacterium</taxon>
    </lineage>
</organism>
<gene>
    <name evidence="2" type="ORF">MNO81_00655</name>
</gene>
<dbReference type="EMBL" id="JAKZMO010000001">
    <property type="protein sequence ID" value="MDG5481305.1"/>
    <property type="molecule type" value="Genomic_DNA"/>
</dbReference>
<name>A0ABT6GJ44_MYCGU</name>